<keyword evidence="10" id="KW-0675">Receptor</keyword>
<protein>
    <submittedName>
        <fullName evidence="14">Uncharacterized protein</fullName>
    </submittedName>
</protein>
<evidence type="ECO:0000256" key="8">
    <source>
        <dbReference type="ARBA" id="ARBA00022989"/>
    </source>
</evidence>
<evidence type="ECO:0000313" key="15">
    <source>
        <dbReference type="Proteomes" id="UP000596660"/>
    </source>
</evidence>
<dbReference type="SMR" id="A0A803M024"/>
<evidence type="ECO:0000256" key="4">
    <source>
        <dbReference type="ARBA" id="ARBA00022614"/>
    </source>
</evidence>
<evidence type="ECO:0000256" key="12">
    <source>
        <dbReference type="SAM" id="Phobius"/>
    </source>
</evidence>
<evidence type="ECO:0000313" key="14">
    <source>
        <dbReference type="EnsemblPlants" id="AUR62021075-RA:cds"/>
    </source>
</evidence>
<reference evidence="14" key="2">
    <citation type="submission" date="2021-03" db="UniProtKB">
        <authorList>
            <consortium name="EnsemblPlants"/>
        </authorList>
    </citation>
    <scope>IDENTIFICATION</scope>
</reference>
<dbReference type="PROSITE" id="PS51450">
    <property type="entry name" value="LRR"/>
    <property type="match status" value="1"/>
</dbReference>
<evidence type="ECO:0000256" key="6">
    <source>
        <dbReference type="ARBA" id="ARBA00022729"/>
    </source>
</evidence>
<keyword evidence="4" id="KW-0433">Leucine-rich repeat</keyword>
<keyword evidence="7" id="KW-0677">Repeat</keyword>
<comment type="subcellular location">
    <subcellularLocation>
        <location evidence="1">Cell membrane</location>
        <topology evidence="1">Single-pass type I membrane protein</topology>
    </subcellularLocation>
</comment>
<dbReference type="RefSeq" id="XP_021764968.1">
    <property type="nucleotide sequence ID" value="XM_021909276.1"/>
</dbReference>
<accession>A0A803M024</accession>
<evidence type="ECO:0000256" key="9">
    <source>
        <dbReference type="ARBA" id="ARBA00023136"/>
    </source>
</evidence>
<organism evidence="14 15">
    <name type="scientific">Chenopodium quinoa</name>
    <name type="common">Quinoa</name>
    <dbReference type="NCBI Taxonomy" id="63459"/>
    <lineage>
        <taxon>Eukaryota</taxon>
        <taxon>Viridiplantae</taxon>
        <taxon>Streptophyta</taxon>
        <taxon>Embryophyta</taxon>
        <taxon>Tracheophyta</taxon>
        <taxon>Spermatophyta</taxon>
        <taxon>Magnoliopsida</taxon>
        <taxon>eudicotyledons</taxon>
        <taxon>Gunneridae</taxon>
        <taxon>Pentapetalae</taxon>
        <taxon>Caryophyllales</taxon>
        <taxon>Chenopodiaceae</taxon>
        <taxon>Chenopodioideae</taxon>
        <taxon>Atripliceae</taxon>
        <taxon>Chenopodium</taxon>
    </lineage>
</organism>
<evidence type="ECO:0000256" key="1">
    <source>
        <dbReference type="ARBA" id="ARBA00004251"/>
    </source>
</evidence>
<dbReference type="FunFam" id="3.80.10.10:FF:000095">
    <property type="entry name" value="LRR receptor-like serine/threonine-protein kinase GSO1"/>
    <property type="match status" value="1"/>
</dbReference>
<dbReference type="Gramene" id="AUR62021075-RA">
    <property type="protein sequence ID" value="AUR62021075-RA:cds"/>
    <property type="gene ID" value="AUR62021075"/>
</dbReference>
<dbReference type="PANTHER" id="PTHR48063">
    <property type="entry name" value="LRR RECEPTOR-LIKE KINASE"/>
    <property type="match status" value="1"/>
</dbReference>
<reference evidence="14" key="1">
    <citation type="journal article" date="2017" name="Nature">
        <title>The genome of Chenopodium quinoa.</title>
        <authorList>
            <person name="Jarvis D.E."/>
            <person name="Ho Y.S."/>
            <person name="Lightfoot D.J."/>
            <person name="Schmoeckel S.M."/>
            <person name="Li B."/>
            <person name="Borm T.J.A."/>
            <person name="Ohyanagi H."/>
            <person name="Mineta K."/>
            <person name="Michell C.T."/>
            <person name="Saber N."/>
            <person name="Kharbatia N.M."/>
            <person name="Rupper R.R."/>
            <person name="Sharp A.R."/>
            <person name="Dally N."/>
            <person name="Boughton B.A."/>
            <person name="Woo Y.H."/>
            <person name="Gao G."/>
            <person name="Schijlen E.G.W.M."/>
            <person name="Guo X."/>
            <person name="Momin A.A."/>
            <person name="Negrao S."/>
            <person name="Al-Babili S."/>
            <person name="Gehring C."/>
            <person name="Roessner U."/>
            <person name="Jung C."/>
            <person name="Murphy K."/>
            <person name="Arold S.T."/>
            <person name="Gojobori T."/>
            <person name="van der Linden C.G."/>
            <person name="van Loo E.N."/>
            <person name="Jellen E.N."/>
            <person name="Maughan P.J."/>
            <person name="Tester M."/>
        </authorList>
    </citation>
    <scope>NUCLEOTIDE SEQUENCE [LARGE SCALE GENOMIC DNA]</scope>
    <source>
        <strain evidence="14">cv. PI 614886</strain>
    </source>
</reference>
<evidence type="ECO:0000256" key="3">
    <source>
        <dbReference type="ARBA" id="ARBA00022475"/>
    </source>
</evidence>
<dbReference type="FunFam" id="3.80.10.10:FF:000111">
    <property type="entry name" value="LRR receptor-like serine/threonine-protein kinase ERECTA"/>
    <property type="match status" value="1"/>
</dbReference>
<sequence>MSGLHLIREIKFLLVFLVGICFTKTPSFSFEINTHKCIEKEGEAIRSIHPTCAKHYSQYYHDCCNWPGVYCSNLTGHVNQLLLSEFLSYCEDGLLPKNITELLPLQSQTIHLDPSLIALEDLIYLEITNLAGSYEVHANLSFIGSFPKLRHLIFASFNLNRGIDIPHQVGNLTKLHYLEISYSNMLARSLNMLSHLTSLRHLIFLNVDLSEATDWIRVVNNLPSLEHLELSECYPPDAILHPHSIINSSKSLAFLDLSYNFLKPSSIWTWIFNHSSLVRFSLSETLSSDSKIPSRFREMTSLSHLDLSNNYLKGDLPSSIKGLCRLQKLDLSGNNLKEDLSSIFQSLSCSNKSLMFLSLQSNHLTGSLPDFTKFHSLTELNLASNRLNGLFPSTFERRSNLVTLNLQENQLTGSVPDLSIFRSLRVLQLQNNQLNGTIHAGLGQLSRLEELDVSSNSLKGEISVSHLLNLSRLHHLDMSFNSLSFNVGSGWVPPFRLDTIGLASCRLGSRFPEWLRTQTNYVSLDMSHAGISDTIPFWFWNLSSRATFISLSHNRLRGELINPSTKNSTASSFSAIDLSSNLLEGSLTLYFGDYDYLNLSRNSFSGPISFICKSAWMLGLDLSHNLFSGKLPDCWSLFGFDLSVLDLSNNNLSGELPSSFGSLIRLNSLHLRNNKFSGKIPSFFCNFTRLVYLDLGDNLFSGEIPKWMGHMLPNLTVLSLRNNSFSGKIPLELCHLSSIQILDLSTNNISGVIPNCLCSFAAMTQELRPPVDIQDMNGTFLSIGPYKDYISLVLKGFIYEYKNHLELVKSVDLSSNMLGGIIPAEISCLTGLISLNLSGNNLIGPITVKVGQMKSLESLDLSNNHLSSQIPSTLTNLNFLGTLSLANNNLSGRIPTGTQIQTFDASAFAGNPRLCGDPLPKKCIEEGAKADENNNHEPTNNDEDIFLGLYISIALGFISGFWMVCGFLIFKRSWRYVYFRLWIHLYDRLYVITSLKLASIRRCFQA</sequence>
<keyword evidence="9 12" id="KW-0472">Membrane</keyword>
<dbReference type="Pfam" id="PF00560">
    <property type="entry name" value="LRR_1"/>
    <property type="match status" value="3"/>
</dbReference>
<dbReference type="KEGG" id="cqi:110729544"/>
<evidence type="ECO:0000256" key="13">
    <source>
        <dbReference type="SAM" id="SignalP"/>
    </source>
</evidence>
<gene>
    <name evidence="14" type="primary">LOC110729544</name>
</gene>
<comment type="similarity">
    <text evidence="2">Belongs to the RLP family.</text>
</comment>
<dbReference type="PANTHER" id="PTHR48063:SF101">
    <property type="entry name" value="LRR RECEPTOR-LIKE SERINE_THREONINE-PROTEIN KINASE FLS2"/>
    <property type="match status" value="1"/>
</dbReference>
<dbReference type="Gene3D" id="3.80.10.10">
    <property type="entry name" value="Ribonuclease Inhibitor"/>
    <property type="match status" value="5"/>
</dbReference>
<feature type="signal peptide" evidence="13">
    <location>
        <begin position="1"/>
        <end position="29"/>
    </location>
</feature>
<feature type="transmembrane region" description="Helical" evidence="12">
    <location>
        <begin position="945"/>
        <end position="970"/>
    </location>
</feature>
<dbReference type="Proteomes" id="UP000596660">
    <property type="component" value="Unplaced"/>
</dbReference>
<evidence type="ECO:0000256" key="5">
    <source>
        <dbReference type="ARBA" id="ARBA00022692"/>
    </source>
</evidence>
<dbReference type="EnsemblPlants" id="AUR62021075-RA">
    <property type="protein sequence ID" value="AUR62021075-RA:cds"/>
    <property type="gene ID" value="AUR62021075"/>
</dbReference>
<dbReference type="OrthoDB" id="8731593at2759"/>
<keyword evidence="15" id="KW-1185">Reference proteome</keyword>
<dbReference type="FunFam" id="3.80.10.10:FF:001347">
    <property type="entry name" value="LRR receptor-like serine/threonine-protein kinase GSO2"/>
    <property type="match status" value="1"/>
</dbReference>
<dbReference type="Pfam" id="PF13855">
    <property type="entry name" value="LRR_8"/>
    <property type="match status" value="3"/>
</dbReference>
<evidence type="ECO:0000256" key="7">
    <source>
        <dbReference type="ARBA" id="ARBA00022737"/>
    </source>
</evidence>
<proteinExistence type="inferred from homology"/>
<dbReference type="InterPro" id="IPR032675">
    <property type="entry name" value="LRR_dom_sf"/>
</dbReference>
<dbReference type="InterPro" id="IPR001611">
    <property type="entry name" value="Leu-rich_rpt"/>
</dbReference>
<dbReference type="SUPFAM" id="SSF52058">
    <property type="entry name" value="L domain-like"/>
    <property type="match status" value="2"/>
</dbReference>
<evidence type="ECO:0000256" key="11">
    <source>
        <dbReference type="ARBA" id="ARBA00023180"/>
    </source>
</evidence>
<dbReference type="SUPFAM" id="SSF52047">
    <property type="entry name" value="RNI-like"/>
    <property type="match status" value="1"/>
</dbReference>
<dbReference type="GO" id="GO:0005886">
    <property type="term" value="C:plasma membrane"/>
    <property type="evidence" value="ECO:0007669"/>
    <property type="project" value="UniProtKB-SubCell"/>
</dbReference>
<keyword evidence="3" id="KW-1003">Cell membrane</keyword>
<dbReference type="InterPro" id="IPR046956">
    <property type="entry name" value="RLP23-like"/>
</dbReference>
<dbReference type="OMA" id="RGNQFYK"/>
<keyword evidence="5 12" id="KW-0812">Transmembrane</keyword>
<keyword evidence="8 12" id="KW-1133">Transmembrane helix</keyword>
<evidence type="ECO:0000256" key="10">
    <source>
        <dbReference type="ARBA" id="ARBA00023170"/>
    </source>
</evidence>
<keyword evidence="11" id="KW-0325">Glycoprotein</keyword>
<keyword evidence="6 13" id="KW-0732">Signal</keyword>
<dbReference type="PRINTS" id="PR00019">
    <property type="entry name" value="LEURICHRPT"/>
</dbReference>
<name>A0A803M024_CHEQI</name>
<dbReference type="GeneID" id="110729544"/>
<evidence type="ECO:0000256" key="2">
    <source>
        <dbReference type="ARBA" id="ARBA00009592"/>
    </source>
</evidence>
<feature type="chain" id="PRO_5030699531" evidence="13">
    <location>
        <begin position="30"/>
        <end position="1006"/>
    </location>
</feature>
<dbReference type="SMART" id="SM00369">
    <property type="entry name" value="LRR_TYP"/>
    <property type="match status" value="7"/>
</dbReference>
<dbReference type="InterPro" id="IPR003591">
    <property type="entry name" value="Leu-rich_rpt_typical-subtyp"/>
</dbReference>
<dbReference type="AlphaFoldDB" id="A0A803M024"/>